<evidence type="ECO:0000256" key="1">
    <source>
        <dbReference type="ARBA" id="ARBA00004496"/>
    </source>
</evidence>
<sequence>MVSLVLPPRKQLVRIHEFLVAKCSRASKIKVPLNRKLVVSAIESIQQRLRTYSAIPPNGLAIYCGTYAVCDGGPRKHIVDFEPFRPINTTVFLCDDRFHVEALEELLQADRRFGFIVADGSGCLYGAVRGKAREVLHRFSVVLPKKSPHGGLSAQRFGRIREEKRRVYIQKVARDAAHVFIADNEMCVDGLVLAGAADIKNDLQKSDAFDPRLAAKVVATVDVSCGGEAGLNQAIRLSQEHLGSARAAQEQQLIDAYFDEAARDPGRVVRGIEATLEALDAGAVETLIVWEDLEASRVVLCDGRGRESVRFLRPAQEQGRAGFRDAGTGAPMRVVAREPMLEWLAEAYCQRGASLEFVSDGSARGAQFVRCCGGIGGILRWSLDVLSLEA</sequence>
<dbReference type="InterPro" id="IPR005141">
    <property type="entry name" value="eRF1_2"/>
</dbReference>
<dbReference type="InterPro" id="IPR004403">
    <property type="entry name" value="Peptide_chain-rel_eRF1/aRF1"/>
</dbReference>
<dbReference type="GO" id="GO:0005737">
    <property type="term" value="C:cytoplasm"/>
    <property type="evidence" value="ECO:0007669"/>
    <property type="project" value="UniProtKB-SubCell"/>
</dbReference>
<evidence type="ECO:0000256" key="2">
    <source>
        <dbReference type="ARBA" id="ARBA00005326"/>
    </source>
</evidence>
<dbReference type="AlphaFoldDB" id="A0A9W8HL22"/>
<dbReference type="Gene3D" id="3.30.960.10">
    <property type="entry name" value="eRF1 domain 1"/>
    <property type="match status" value="1"/>
</dbReference>
<comment type="similarity">
    <text evidence="2">Belongs to the eukaryotic release factor 1 family.</text>
</comment>
<dbReference type="PANTHER" id="PTHR10113">
    <property type="entry name" value="PEPTIDE CHAIN RELEASE FACTOR SUBUNIT 1"/>
    <property type="match status" value="1"/>
</dbReference>
<dbReference type="OrthoDB" id="10254527at2759"/>
<accession>A0A9W8HL22</accession>
<dbReference type="Proteomes" id="UP001140217">
    <property type="component" value="Unassembled WGS sequence"/>
</dbReference>
<dbReference type="Gene3D" id="3.30.420.60">
    <property type="entry name" value="eRF1 domain 2"/>
    <property type="match status" value="1"/>
</dbReference>
<dbReference type="NCBIfam" id="TIGR03676">
    <property type="entry name" value="aRF1_eRF1"/>
    <property type="match status" value="1"/>
</dbReference>
<gene>
    <name evidence="6" type="primary">ERF1_1</name>
    <name evidence="6" type="ORF">H4R18_000457</name>
</gene>
<dbReference type="Pfam" id="PF03464">
    <property type="entry name" value="eRF1_2"/>
    <property type="match status" value="1"/>
</dbReference>
<proteinExistence type="inferred from homology"/>
<evidence type="ECO:0000313" key="6">
    <source>
        <dbReference type="EMBL" id="KAJ2785512.1"/>
    </source>
</evidence>
<dbReference type="FunFam" id="3.30.1330.30:FF:000032">
    <property type="entry name" value="Eukaryotic peptide chain release factor subunit 1"/>
    <property type="match status" value="1"/>
</dbReference>
<organism evidence="6 7">
    <name type="scientific">Coemansia javaensis</name>
    <dbReference type="NCBI Taxonomy" id="2761396"/>
    <lineage>
        <taxon>Eukaryota</taxon>
        <taxon>Fungi</taxon>
        <taxon>Fungi incertae sedis</taxon>
        <taxon>Zoopagomycota</taxon>
        <taxon>Kickxellomycotina</taxon>
        <taxon>Kickxellomycetes</taxon>
        <taxon>Kickxellales</taxon>
        <taxon>Kickxellaceae</taxon>
        <taxon>Coemansia</taxon>
    </lineage>
</organism>
<dbReference type="SUPFAM" id="SSF55315">
    <property type="entry name" value="L30e-like"/>
    <property type="match status" value="1"/>
</dbReference>
<dbReference type="InterPro" id="IPR024049">
    <property type="entry name" value="eRF1_1_sf"/>
</dbReference>
<evidence type="ECO:0000256" key="3">
    <source>
        <dbReference type="ARBA" id="ARBA00022490"/>
    </source>
</evidence>
<dbReference type="Gene3D" id="3.30.1330.30">
    <property type="match status" value="1"/>
</dbReference>
<evidence type="ECO:0000259" key="5">
    <source>
        <dbReference type="SMART" id="SM01194"/>
    </source>
</evidence>
<keyword evidence="4" id="KW-0648">Protein biosynthesis</keyword>
<dbReference type="Pfam" id="PF03465">
    <property type="entry name" value="eRF1_3"/>
    <property type="match status" value="1"/>
</dbReference>
<evidence type="ECO:0000313" key="7">
    <source>
        <dbReference type="Proteomes" id="UP001140217"/>
    </source>
</evidence>
<dbReference type="SMART" id="SM01194">
    <property type="entry name" value="eRF1_1"/>
    <property type="match status" value="1"/>
</dbReference>
<comment type="caution">
    <text evidence="6">The sequence shown here is derived from an EMBL/GenBank/DDBJ whole genome shotgun (WGS) entry which is preliminary data.</text>
</comment>
<dbReference type="EMBL" id="JANBUL010000010">
    <property type="protein sequence ID" value="KAJ2785512.1"/>
    <property type="molecule type" value="Genomic_DNA"/>
</dbReference>
<protein>
    <submittedName>
        <fullName evidence="6">Translation termination factor eRF1</fullName>
    </submittedName>
</protein>
<keyword evidence="3" id="KW-0963">Cytoplasm</keyword>
<feature type="domain" description="eRF1/Pelota-like N-terminal" evidence="5">
    <location>
        <begin position="1"/>
        <end position="108"/>
    </location>
</feature>
<reference evidence="6" key="1">
    <citation type="submission" date="2022-07" db="EMBL/GenBank/DDBJ databases">
        <title>Phylogenomic reconstructions and comparative analyses of Kickxellomycotina fungi.</title>
        <authorList>
            <person name="Reynolds N.K."/>
            <person name="Stajich J.E."/>
            <person name="Barry K."/>
            <person name="Grigoriev I.V."/>
            <person name="Crous P."/>
            <person name="Smith M.E."/>
        </authorList>
    </citation>
    <scope>NUCLEOTIDE SEQUENCE</scope>
    <source>
        <strain evidence="6">NBRC 105414</strain>
    </source>
</reference>
<dbReference type="GO" id="GO:0003747">
    <property type="term" value="F:translation release factor activity"/>
    <property type="evidence" value="ECO:0007669"/>
    <property type="project" value="InterPro"/>
</dbReference>
<dbReference type="InterPro" id="IPR005142">
    <property type="entry name" value="eRF1_3"/>
</dbReference>
<dbReference type="SUPFAM" id="SSF53137">
    <property type="entry name" value="Translational machinery components"/>
    <property type="match status" value="1"/>
</dbReference>
<comment type="subcellular location">
    <subcellularLocation>
        <location evidence="1">Cytoplasm</location>
    </subcellularLocation>
</comment>
<dbReference type="InterPro" id="IPR005140">
    <property type="entry name" value="eRF1_Pelota-like_N"/>
</dbReference>
<dbReference type="SUPFAM" id="SSF55481">
    <property type="entry name" value="N-terminal domain of eukaryotic peptide chain release factor subunit 1, ERF1"/>
    <property type="match status" value="1"/>
</dbReference>
<name>A0A9W8HL22_9FUNG</name>
<dbReference type="Pfam" id="PF03463">
    <property type="entry name" value="eRF1_1"/>
    <property type="match status" value="1"/>
</dbReference>
<keyword evidence="7" id="KW-1185">Reference proteome</keyword>
<evidence type="ECO:0000256" key="4">
    <source>
        <dbReference type="ARBA" id="ARBA00022917"/>
    </source>
</evidence>
<dbReference type="InterPro" id="IPR029064">
    <property type="entry name" value="Ribosomal_eL30-like_sf"/>
</dbReference>
<dbReference type="InterPro" id="IPR042226">
    <property type="entry name" value="eFR1_2_sf"/>
</dbReference>